<evidence type="ECO:0000256" key="1">
    <source>
        <dbReference type="ARBA" id="ARBA00004123"/>
    </source>
</evidence>
<name>A0A9Q0IY14_9ROSI</name>
<feature type="domain" description="Rad21/Rec8-like protein C-terminal eukaryotic" evidence="4">
    <location>
        <begin position="535"/>
        <end position="562"/>
    </location>
</feature>
<gene>
    <name evidence="6" type="ORF">Tsubulata_041290</name>
</gene>
<evidence type="ECO:0000256" key="3">
    <source>
        <dbReference type="SAM" id="MobiDB-lite"/>
    </source>
</evidence>
<feature type="compositionally biased region" description="Basic and acidic residues" evidence="3">
    <location>
        <begin position="204"/>
        <end position="213"/>
    </location>
</feature>
<comment type="caution">
    <text evidence="6">The sequence shown here is derived from an EMBL/GenBank/DDBJ whole genome shotgun (WGS) entry which is preliminary data.</text>
</comment>
<feature type="non-terminal residue" evidence="6">
    <location>
        <position position="1"/>
    </location>
</feature>
<dbReference type="GO" id="GO:0005634">
    <property type="term" value="C:nucleus"/>
    <property type="evidence" value="ECO:0007669"/>
    <property type="project" value="UniProtKB-SubCell"/>
</dbReference>
<dbReference type="GO" id="GO:0007062">
    <property type="term" value="P:sister chromatid cohesion"/>
    <property type="evidence" value="ECO:0007669"/>
    <property type="project" value="InterPro"/>
</dbReference>
<dbReference type="GO" id="GO:1990414">
    <property type="term" value="P:replication-born double-strand break repair via sister chromatid exchange"/>
    <property type="evidence" value="ECO:0007669"/>
    <property type="project" value="TreeGrafter"/>
</dbReference>
<sequence>MFFSQTFLARKGPLGSVWCAAHLQHRLTFSQYISTHIPSTVDFIMFPEVPFALRMSSHLLLGVVRIYSKKVECFLHDCVLVQTRLLKAFKSRDNTKAPKLDSVTLPPILDLDSLDYNFGVEDIMMETLPPERRDFTTEVNSKTGFHHDPGQVFTDTMDVEGPGPSIQEELPNERLGDHGSPEIMRDVIHENLRPPPPSPEFQNDEPKPTRSRDQVLNGEGSSPRILDDAPSSGEQSIPFKQRRSESPTSSALREASEPNNTKCNICADKQVRFSFDSYGYVLLVSNIRKALDDCGNILRKRRRKNSLSSPLGMWKLTNHLRKEQTFYQPLFTGSCSDICNPLQNFSTNSHLILDDEAVVQTGVASSAPETVVTPDLVDASSPVLATGKVTEGQNAASSDPATEDILESEAVVPPVPEPAIDMGVECLRHQESHADDFNPLNTFESETTAGRGTNIETGMMQTSNIAVSTRTYGSQMESPRTISEEFGADKGGLLDADELMNSAEADDLQAVRALVRCLAVAQYLKRHSPVTRNQEESSLSLDNILQGKTRKLCARMFYETLTAAATEQPWRGAGRTAGGGARRAGWKRGCDGRRAGGGGRGVRLLVSGLTAQRRRCEAACSSSGSVLLTAAWLTATANGSTGVRGGGDGWCRWCWCRLRVGGGVCFVSSAVGDGHG</sequence>
<feature type="domain" description="Rad21/Rec8-like protein N-terminal" evidence="5">
    <location>
        <begin position="1"/>
        <end position="96"/>
    </location>
</feature>
<feature type="region of interest" description="Disordered" evidence="3">
    <location>
        <begin position="140"/>
        <end position="259"/>
    </location>
</feature>
<dbReference type="Pfam" id="PF04824">
    <property type="entry name" value="Rad21_Rec8"/>
    <property type="match status" value="1"/>
</dbReference>
<dbReference type="PANTHER" id="PTHR12585">
    <property type="entry name" value="SCC1 / RAD21 FAMILY MEMBER"/>
    <property type="match status" value="1"/>
</dbReference>
<keyword evidence="7" id="KW-1185">Reference proteome</keyword>
<dbReference type="EMBL" id="JAKUCV010007870">
    <property type="protein sequence ID" value="KAJ4821758.1"/>
    <property type="molecule type" value="Genomic_DNA"/>
</dbReference>
<feature type="compositionally biased region" description="Basic and acidic residues" evidence="3">
    <location>
        <begin position="171"/>
        <end position="192"/>
    </location>
</feature>
<protein>
    <recommendedName>
        <fullName evidence="8">Rad21/Rec8-like protein N-terminal domain-containing protein</fullName>
    </recommendedName>
</protein>
<dbReference type="InterPro" id="IPR006909">
    <property type="entry name" value="Rad21/Rec8_C_eu"/>
</dbReference>
<evidence type="ECO:0000256" key="2">
    <source>
        <dbReference type="ARBA" id="ARBA00023242"/>
    </source>
</evidence>
<dbReference type="Pfam" id="PF04825">
    <property type="entry name" value="Rad21_Rec8_N"/>
    <property type="match status" value="1"/>
</dbReference>
<evidence type="ECO:0000313" key="7">
    <source>
        <dbReference type="Proteomes" id="UP001141552"/>
    </source>
</evidence>
<proteinExistence type="predicted"/>
<comment type="subcellular location">
    <subcellularLocation>
        <location evidence="1">Nucleus</location>
    </subcellularLocation>
</comment>
<dbReference type="InterPro" id="IPR039781">
    <property type="entry name" value="Rad21/Rec8-like"/>
</dbReference>
<feature type="compositionally biased region" description="Polar residues" evidence="3">
    <location>
        <begin position="246"/>
        <end position="259"/>
    </location>
</feature>
<dbReference type="GO" id="GO:0008278">
    <property type="term" value="C:cohesin complex"/>
    <property type="evidence" value="ECO:0007669"/>
    <property type="project" value="InterPro"/>
</dbReference>
<dbReference type="AlphaFoldDB" id="A0A9Q0IY14"/>
<evidence type="ECO:0000313" key="6">
    <source>
        <dbReference type="EMBL" id="KAJ4821758.1"/>
    </source>
</evidence>
<dbReference type="OrthoDB" id="10071381at2759"/>
<organism evidence="6 7">
    <name type="scientific">Turnera subulata</name>
    <dbReference type="NCBI Taxonomy" id="218843"/>
    <lineage>
        <taxon>Eukaryota</taxon>
        <taxon>Viridiplantae</taxon>
        <taxon>Streptophyta</taxon>
        <taxon>Embryophyta</taxon>
        <taxon>Tracheophyta</taxon>
        <taxon>Spermatophyta</taxon>
        <taxon>Magnoliopsida</taxon>
        <taxon>eudicotyledons</taxon>
        <taxon>Gunneridae</taxon>
        <taxon>Pentapetalae</taxon>
        <taxon>rosids</taxon>
        <taxon>fabids</taxon>
        <taxon>Malpighiales</taxon>
        <taxon>Passifloraceae</taxon>
        <taxon>Turnera</taxon>
    </lineage>
</organism>
<accession>A0A9Q0IY14</accession>
<dbReference type="PANTHER" id="PTHR12585:SF55">
    <property type="entry name" value="SISTER CHROMATID COHESION 1 PROTEIN 3"/>
    <property type="match status" value="1"/>
</dbReference>
<evidence type="ECO:0008006" key="8">
    <source>
        <dbReference type="Google" id="ProtNLM"/>
    </source>
</evidence>
<dbReference type="GO" id="GO:0003682">
    <property type="term" value="F:chromatin binding"/>
    <property type="evidence" value="ECO:0007669"/>
    <property type="project" value="TreeGrafter"/>
</dbReference>
<reference evidence="6" key="2">
    <citation type="journal article" date="2023" name="Plants (Basel)">
        <title>Annotation of the Turnera subulata (Passifloraceae) Draft Genome Reveals the S-Locus Evolved after the Divergence of Turneroideae from Passifloroideae in a Stepwise Manner.</title>
        <authorList>
            <person name="Henning P.M."/>
            <person name="Roalson E.H."/>
            <person name="Mir W."/>
            <person name="McCubbin A.G."/>
            <person name="Shore J.S."/>
        </authorList>
    </citation>
    <scope>NUCLEOTIDE SEQUENCE</scope>
    <source>
        <strain evidence="6">F60SS</strain>
    </source>
</reference>
<evidence type="ECO:0000259" key="4">
    <source>
        <dbReference type="Pfam" id="PF04824"/>
    </source>
</evidence>
<evidence type="ECO:0000259" key="5">
    <source>
        <dbReference type="Pfam" id="PF04825"/>
    </source>
</evidence>
<dbReference type="Proteomes" id="UP001141552">
    <property type="component" value="Unassembled WGS sequence"/>
</dbReference>
<reference evidence="6" key="1">
    <citation type="submission" date="2022-02" db="EMBL/GenBank/DDBJ databases">
        <authorList>
            <person name="Henning P.M."/>
            <person name="McCubbin A.G."/>
            <person name="Shore J.S."/>
        </authorList>
    </citation>
    <scope>NUCLEOTIDE SEQUENCE</scope>
    <source>
        <strain evidence="6">F60SS</strain>
        <tissue evidence="6">Leaves</tissue>
    </source>
</reference>
<dbReference type="InterPro" id="IPR006910">
    <property type="entry name" value="Rad21_Rec8_N"/>
</dbReference>
<keyword evidence="2" id="KW-0539">Nucleus</keyword>